<evidence type="ECO:0000313" key="3">
    <source>
        <dbReference type="EMBL" id="SKA24705.1"/>
    </source>
</evidence>
<dbReference type="CDD" id="cd00267">
    <property type="entry name" value="ABC_ATPase"/>
    <property type="match status" value="1"/>
</dbReference>
<dbReference type="Gene3D" id="3.20.20.140">
    <property type="entry name" value="Metal-dependent hydrolases"/>
    <property type="match status" value="1"/>
</dbReference>
<sequence length="862" mass="95706">MRADFHLHTKADKEFSYTGEENSFGGAYVDALKSAGIRIGVIANHNKFDMGEYKALRTRARKEGIGLLPGVELSVNDGANGVHTVIVFSDQWLEGGHDYINQFLATAFKGRVPAQYEQENGRSNHDLLTTLKDLDEFHRDFFVVFAHVEAASGLWNEIDGGRLQELSANPLVQKYCLAFQKVRTHDKPDAKCRVKVKGWWQGRYPAEVEGCDAKKLAEIGRGRKSYLKIGDFTFDAVRYALSDSTYRVAAEVPKVKHSHINSIRFEGGLLNGVRVPFSPHLSCIIGIQGSGKSSVLECLRFALTIAPGEKDKDYKNALVPYVLKSGGKVVVEATDRHGTHYEISRILNHQADVHVNGKLQSNVSIREIVLRKPLYFGQKDLSDAGRTFGTDLVEKLVGDTLKPVRQKIQASNDGLKKAAGTLLSVQDDIGVLQEAETALNTVNLKLEQFDKHGVEAKLEKQIAFNEDAAFCEEIDGIAQDWLDALNAAIDETAESLDALKVPDSKHNVDFFKKYGVKLAALKQTLAAARAVAKTVEDVQSDLRTLHDELNATKDGLKDEFAEVERQLVEALKSQGVTSIQPDDYVALKNQKTELASSIADLSKKTAKENERKDALLKVLSERNTALLEEFQLISAELDKINKAQGSLKVAPVFKGDKAAFRGQMEQAFAGSGIRKDYYQELATKYEDFGEIFRDLDNAAAITKGKSETFKDLFAKNLTALLSYQVPNSYEVTYRNKPLKSHSLGQRASAMMLFLLSQDENDVLLIDQPEDDLDSQTVYEEVVKLLRDIKAQRQFIFVTHNANFPVLGDAESVTACHTEDDVATAVSGSIDTKECQAKIVKIMEGGKEAFERRKVIYQVWNTA</sequence>
<evidence type="ECO:0000313" key="4">
    <source>
        <dbReference type="Proteomes" id="UP000190092"/>
    </source>
</evidence>
<dbReference type="Proteomes" id="UP000190092">
    <property type="component" value="Unassembled WGS sequence"/>
</dbReference>
<dbReference type="Pfam" id="PF13476">
    <property type="entry name" value="AAA_23"/>
    <property type="match status" value="1"/>
</dbReference>
<gene>
    <name evidence="3" type="ORF">SAMN02745126_04432</name>
</gene>
<keyword evidence="4" id="KW-1185">Reference proteome</keyword>
<dbReference type="SUPFAM" id="SSF52540">
    <property type="entry name" value="P-loop containing nucleoside triphosphate hydrolases"/>
    <property type="match status" value="1"/>
</dbReference>
<dbReference type="InterPro" id="IPR016195">
    <property type="entry name" value="Pol/histidinol_Pase-like"/>
</dbReference>
<dbReference type="Gene3D" id="3.40.50.300">
    <property type="entry name" value="P-loop containing nucleotide triphosphate hydrolases"/>
    <property type="match status" value="2"/>
</dbReference>
<feature type="domain" description="Rad50/SbcC-type AAA" evidence="2">
    <location>
        <begin position="272"/>
        <end position="529"/>
    </location>
</feature>
<dbReference type="PANTHER" id="PTHR32182">
    <property type="entry name" value="DNA REPLICATION AND REPAIR PROTEIN RECF"/>
    <property type="match status" value="1"/>
</dbReference>
<accession>A0A1T4S911</accession>
<evidence type="ECO:0000259" key="2">
    <source>
        <dbReference type="Pfam" id="PF13476"/>
    </source>
</evidence>
<dbReference type="GO" id="GO:0006302">
    <property type="term" value="P:double-strand break repair"/>
    <property type="evidence" value="ECO:0007669"/>
    <property type="project" value="InterPro"/>
</dbReference>
<name>A0A1T4S911_9HYPH</name>
<reference evidence="4" key="1">
    <citation type="submission" date="2017-02" db="EMBL/GenBank/DDBJ databases">
        <authorList>
            <person name="Varghese N."/>
            <person name="Submissions S."/>
        </authorList>
    </citation>
    <scope>NUCLEOTIDE SEQUENCE [LARGE SCALE GENOMIC DNA]</scope>
    <source>
        <strain evidence="4">ATCC 27094</strain>
    </source>
</reference>
<dbReference type="GO" id="GO:0016887">
    <property type="term" value="F:ATP hydrolysis activity"/>
    <property type="evidence" value="ECO:0007669"/>
    <property type="project" value="InterPro"/>
</dbReference>
<dbReference type="EMBL" id="FUWJ01000007">
    <property type="protein sequence ID" value="SKA24705.1"/>
    <property type="molecule type" value="Genomic_DNA"/>
</dbReference>
<organism evidence="3 4">
    <name type="scientific">Enhydrobacter aerosaccus</name>
    <dbReference type="NCBI Taxonomy" id="225324"/>
    <lineage>
        <taxon>Bacteria</taxon>
        <taxon>Pseudomonadati</taxon>
        <taxon>Pseudomonadota</taxon>
        <taxon>Alphaproteobacteria</taxon>
        <taxon>Hyphomicrobiales</taxon>
        <taxon>Enhydrobacter</taxon>
    </lineage>
</organism>
<dbReference type="PANTHER" id="PTHR32182:SF22">
    <property type="entry name" value="ATP-DEPENDENT ENDONUCLEASE, OLD FAMILY-RELATED"/>
    <property type="match status" value="1"/>
</dbReference>
<protein>
    <submittedName>
        <fullName evidence="3">AAA domain-containing protein</fullName>
    </submittedName>
</protein>
<proteinExistence type="predicted"/>
<dbReference type="InterPro" id="IPR038729">
    <property type="entry name" value="Rad50/SbcC_AAA"/>
</dbReference>
<dbReference type="GO" id="GO:0000731">
    <property type="term" value="P:DNA synthesis involved in DNA repair"/>
    <property type="evidence" value="ECO:0007669"/>
    <property type="project" value="TreeGrafter"/>
</dbReference>
<keyword evidence="1" id="KW-0175">Coiled coil</keyword>
<dbReference type="InterPro" id="IPR054787">
    <property type="entry name" value="TrlF_ATPase"/>
</dbReference>
<dbReference type="NCBIfam" id="NF045780">
    <property type="entry name" value="TrlF_fam_ATP"/>
    <property type="match status" value="1"/>
</dbReference>
<dbReference type="SUPFAM" id="SSF89550">
    <property type="entry name" value="PHP domain-like"/>
    <property type="match status" value="1"/>
</dbReference>
<dbReference type="STRING" id="225324.SAMN02745126_04432"/>
<dbReference type="InterPro" id="IPR027417">
    <property type="entry name" value="P-loop_NTPase"/>
</dbReference>
<dbReference type="AlphaFoldDB" id="A0A1T4S911"/>
<feature type="coiled-coil region" evidence="1">
    <location>
        <begin position="546"/>
        <end position="604"/>
    </location>
</feature>
<evidence type="ECO:0000256" key="1">
    <source>
        <dbReference type="SAM" id="Coils"/>
    </source>
</evidence>